<evidence type="ECO:0000256" key="4">
    <source>
        <dbReference type="ARBA" id="ARBA00023136"/>
    </source>
</evidence>
<dbReference type="EMBL" id="CP002339">
    <property type="protein sequence ID" value="AEF02267.1"/>
    <property type="molecule type" value="Genomic_DNA"/>
</dbReference>
<keyword evidence="2 5" id="KW-0812">Transmembrane</keyword>
<feature type="transmembrane region" description="Helical" evidence="5">
    <location>
        <begin position="77"/>
        <end position="96"/>
    </location>
</feature>
<dbReference type="KEGG" id="alt:ambt_03585"/>
<comment type="subcellular location">
    <subcellularLocation>
        <location evidence="1">Membrane</location>
        <topology evidence="1">Multi-pass membrane protein</topology>
    </subcellularLocation>
</comment>
<feature type="transmembrane region" description="Helical" evidence="5">
    <location>
        <begin position="210"/>
        <end position="226"/>
    </location>
</feature>
<dbReference type="RefSeq" id="WP_013783209.1">
    <property type="nucleotide sequence ID" value="NC_015554.1"/>
</dbReference>
<proteinExistence type="predicted"/>
<dbReference type="HOGENOM" id="CLU_567339_0_0_6"/>
<protein>
    <submittedName>
        <fullName evidence="7">O-antigen polymerase family protein</fullName>
    </submittedName>
</protein>
<evidence type="ECO:0000256" key="5">
    <source>
        <dbReference type="SAM" id="Phobius"/>
    </source>
</evidence>
<feature type="transmembrane region" description="Helical" evidence="5">
    <location>
        <begin position="367"/>
        <end position="385"/>
    </location>
</feature>
<evidence type="ECO:0000313" key="7">
    <source>
        <dbReference type="EMBL" id="AEF02267.1"/>
    </source>
</evidence>
<dbReference type="PANTHER" id="PTHR37422:SF13">
    <property type="entry name" value="LIPOPOLYSACCHARIDE BIOSYNTHESIS PROTEIN PA4999-RELATED"/>
    <property type="match status" value="1"/>
</dbReference>
<feature type="transmembrane region" description="Helical" evidence="5">
    <location>
        <begin position="185"/>
        <end position="203"/>
    </location>
</feature>
<evidence type="ECO:0000313" key="8">
    <source>
        <dbReference type="Proteomes" id="UP000000683"/>
    </source>
</evidence>
<feature type="transmembrane region" description="Helical" evidence="5">
    <location>
        <begin position="328"/>
        <end position="346"/>
    </location>
</feature>
<feature type="transmembrane region" description="Helical" evidence="5">
    <location>
        <begin position="391"/>
        <end position="407"/>
    </location>
</feature>
<feature type="transmembrane region" description="Helical" evidence="5">
    <location>
        <begin position="102"/>
        <end position="121"/>
    </location>
</feature>
<gene>
    <name evidence="7" type="ordered locus">ambt_03585</name>
</gene>
<dbReference type="Proteomes" id="UP000000683">
    <property type="component" value="Chromosome"/>
</dbReference>
<feature type="transmembrane region" description="Helical" evidence="5">
    <location>
        <begin position="428"/>
        <end position="447"/>
    </location>
</feature>
<evidence type="ECO:0000256" key="2">
    <source>
        <dbReference type="ARBA" id="ARBA00022692"/>
    </source>
</evidence>
<evidence type="ECO:0000259" key="6">
    <source>
        <dbReference type="Pfam" id="PF04932"/>
    </source>
</evidence>
<dbReference type="InterPro" id="IPR051533">
    <property type="entry name" value="WaaL-like"/>
</dbReference>
<keyword evidence="8" id="KW-1185">Reference proteome</keyword>
<evidence type="ECO:0000256" key="3">
    <source>
        <dbReference type="ARBA" id="ARBA00022989"/>
    </source>
</evidence>
<feature type="transmembrane region" description="Helical" evidence="5">
    <location>
        <begin position="48"/>
        <end position="65"/>
    </location>
</feature>
<dbReference type="OrthoDB" id="871774at2"/>
<dbReference type="InterPro" id="IPR007016">
    <property type="entry name" value="O-antigen_ligase-rel_domated"/>
</dbReference>
<feature type="transmembrane region" description="Helical" evidence="5">
    <location>
        <begin position="254"/>
        <end position="274"/>
    </location>
</feature>
<dbReference type="PANTHER" id="PTHR37422">
    <property type="entry name" value="TEICHURONIC ACID BIOSYNTHESIS PROTEIN TUAE"/>
    <property type="match status" value="1"/>
</dbReference>
<evidence type="ECO:0000256" key="1">
    <source>
        <dbReference type="ARBA" id="ARBA00004141"/>
    </source>
</evidence>
<feature type="transmembrane region" description="Helical" evidence="5">
    <location>
        <begin position="232"/>
        <end position="247"/>
    </location>
</feature>
<name>F5ZC29_ALTNA</name>
<keyword evidence="3 5" id="KW-1133">Transmembrane helix</keyword>
<keyword evidence="4 5" id="KW-0472">Membrane</keyword>
<dbReference type="AlphaFoldDB" id="F5ZC29"/>
<feature type="transmembrane region" description="Helical" evidence="5">
    <location>
        <begin position="128"/>
        <end position="146"/>
    </location>
</feature>
<feature type="domain" description="O-antigen ligase-related" evidence="6">
    <location>
        <begin position="215"/>
        <end position="335"/>
    </location>
</feature>
<organism evidence="7 8">
    <name type="scientific">Alteromonas naphthalenivorans</name>
    <dbReference type="NCBI Taxonomy" id="715451"/>
    <lineage>
        <taxon>Bacteria</taxon>
        <taxon>Pseudomonadati</taxon>
        <taxon>Pseudomonadota</taxon>
        <taxon>Gammaproteobacteria</taxon>
        <taxon>Alteromonadales</taxon>
        <taxon>Alteromonadaceae</taxon>
        <taxon>Alteromonas/Salinimonas group</taxon>
        <taxon>Alteromonas</taxon>
    </lineage>
</organism>
<dbReference type="Pfam" id="PF04932">
    <property type="entry name" value="Wzy_C"/>
    <property type="match status" value="1"/>
</dbReference>
<sequence>MMSELKNNKNSSSQPNMSSAPFGFFLLCIYTALVLIRPHEWPIFDIQFPILRIILVLTFFTYLITLRPKAWNTQCTLLILLFLSMLLSEARAFRFFSDLGPVIDWINSNIIPFIVYLGFLTTLKRQKTILIISILSCVVFTLHSYVQVTSLLGEGWAETVITRYDGPEPIIQARYIGIFNDPNDMGMFLVMNIPIVLFFMFSTTSSMKKLFWGGIIVWMLLGIYWTGSRGSLVGLLAVMAAIFYFKYGKVKSIIVGLISLPMITIGLSSFRTIGKDDQSSLDRLTAWYQGIQMFKHRPLFGFGKERFLEYHSKVAHNSYVTVMAELGVFGYLLWMSFLLITFLLLVKIVRLKKPNDLTNSVICNEEIVLAKYLFISLIGYCSTAFFISRSYIMFFYMFAAMAAASYIRIGQYEPEKIKALSGSDIGKVFILSAISLILLYVLITVLLNL</sequence>
<feature type="transmembrane region" description="Helical" evidence="5">
    <location>
        <begin position="20"/>
        <end position="36"/>
    </location>
</feature>
<accession>F5ZC29</accession>
<reference evidence="7 8" key="1">
    <citation type="journal article" date="2011" name="J. Bacteriol.">
        <title>Complete genome sequence of the polycyclic aromatic hydrocarbon-degrading bacterium Alteromonas sp. strain SN2.</title>
        <authorList>
            <person name="Jin H.M."/>
            <person name="Jeong H."/>
            <person name="Moon E.J."/>
            <person name="Math R.K."/>
            <person name="Lee K."/>
            <person name="Kim H.J."/>
            <person name="Jeon C.O."/>
            <person name="Oh T.K."/>
            <person name="Kim J.F."/>
        </authorList>
    </citation>
    <scope>NUCLEOTIDE SEQUENCE [LARGE SCALE GENOMIC DNA]</scope>
    <source>
        <strain evidence="8">JCM 17741 / KACC 18427 / KCTC 11700BP / SN2</strain>
    </source>
</reference>
<dbReference type="eggNOG" id="COG3307">
    <property type="taxonomic scope" value="Bacteria"/>
</dbReference>
<dbReference type="GO" id="GO:0016020">
    <property type="term" value="C:membrane"/>
    <property type="evidence" value="ECO:0007669"/>
    <property type="project" value="UniProtKB-SubCell"/>
</dbReference>